<sequence>MILKSHKERQSYGPDKLVSPARQPASQPASPPAFANLITSFFLRKTWLKSVNTEEEWWYYIVVCYLIRAWLPPDLVLVLTAGVQRAQSCAQVVQVLGSHRHQACQRQGDTQYRICLV</sequence>
<accession>A0A9D4C3B2</accession>
<proteinExistence type="predicted"/>
<dbReference type="Proteomes" id="UP000828390">
    <property type="component" value="Unassembled WGS sequence"/>
</dbReference>
<dbReference type="EMBL" id="JAIWYP010000013">
    <property type="protein sequence ID" value="KAH3716371.1"/>
    <property type="molecule type" value="Genomic_DNA"/>
</dbReference>
<reference evidence="2" key="2">
    <citation type="submission" date="2020-11" db="EMBL/GenBank/DDBJ databases">
        <authorList>
            <person name="McCartney M.A."/>
            <person name="Auch B."/>
            <person name="Kono T."/>
            <person name="Mallez S."/>
            <person name="Becker A."/>
            <person name="Gohl D.M."/>
            <person name="Silverstein K.A.T."/>
            <person name="Koren S."/>
            <person name="Bechman K.B."/>
            <person name="Herman A."/>
            <person name="Abrahante J.E."/>
            <person name="Garbe J."/>
        </authorList>
    </citation>
    <scope>NUCLEOTIDE SEQUENCE</scope>
    <source>
        <strain evidence="2">Duluth1</strain>
        <tissue evidence="2">Whole animal</tissue>
    </source>
</reference>
<name>A0A9D4C3B2_DREPO</name>
<reference evidence="2" key="1">
    <citation type="journal article" date="2019" name="bioRxiv">
        <title>The Genome of the Zebra Mussel, Dreissena polymorpha: A Resource for Invasive Species Research.</title>
        <authorList>
            <person name="McCartney M.A."/>
            <person name="Auch B."/>
            <person name="Kono T."/>
            <person name="Mallez S."/>
            <person name="Zhang Y."/>
            <person name="Obille A."/>
            <person name="Becker A."/>
            <person name="Abrahante J.E."/>
            <person name="Garbe J."/>
            <person name="Badalamenti J.P."/>
            <person name="Herman A."/>
            <person name="Mangelson H."/>
            <person name="Liachko I."/>
            <person name="Sullivan S."/>
            <person name="Sone E.D."/>
            <person name="Koren S."/>
            <person name="Silverstein K.A.T."/>
            <person name="Beckman K.B."/>
            <person name="Gohl D.M."/>
        </authorList>
    </citation>
    <scope>NUCLEOTIDE SEQUENCE</scope>
    <source>
        <strain evidence="2">Duluth1</strain>
        <tissue evidence="2">Whole animal</tissue>
    </source>
</reference>
<gene>
    <name evidence="2" type="ORF">DPMN_059093</name>
</gene>
<organism evidence="2 3">
    <name type="scientific">Dreissena polymorpha</name>
    <name type="common">Zebra mussel</name>
    <name type="synonym">Mytilus polymorpha</name>
    <dbReference type="NCBI Taxonomy" id="45954"/>
    <lineage>
        <taxon>Eukaryota</taxon>
        <taxon>Metazoa</taxon>
        <taxon>Spiralia</taxon>
        <taxon>Lophotrochozoa</taxon>
        <taxon>Mollusca</taxon>
        <taxon>Bivalvia</taxon>
        <taxon>Autobranchia</taxon>
        <taxon>Heteroconchia</taxon>
        <taxon>Euheterodonta</taxon>
        <taxon>Imparidentia</taxon>
        <taxon>Neoheterodontei</taxon>
        <taxon>Myida</taxon>
        <taxon>Dreissenoidea</taxon>
        <taxon>Dreissenidae</taxon>
        <taxon>Dreissena</taxon>
    </lineage>
</organism>
<dbReference type="AlphaFoldDB" id="A0A9D4C3B2"/>
<feature type="region of interest" description="Disordered" evidence="1">
    <location>
        <begin position="1"/>
        <end position="30"/>
    </location>
</feature>
<evidence type="ECO:0000256" key="1">
    <source>
        <dbReference type="SAM" id="MobiDB-lite"/>
    </source>
</evidence>
<evidence type="ECO:0000313" key="3">
    <source>
        <dbReference type="Proteomes" id="UP000828390"/>
    </source>
</evidence>
<keyword evidence="3" id="KW-1185">Reference proteome</keyword>
<comment type="caution">
    <text evidence="2">The sequence shown here is derived from an EMBL/GenBank/DDBJ whole genome shotgun (WGS) entry which is preliminary data.</text>
</comment>
<evidence type="ECO:0000313" key="2">
    <source>
        <dbReference type="EMBL" id="KAH3716371.1"/>
    </source>
</evidence>
<feature type="compositionally biased region" description="Low complexity" evidence="1">
    <location>
        <begin position="19"/>
        <end position="30"/>
    </location>
</feature>
<protein>
    <submittedName>
        <fullName evidence="2">Uncharacterized protein</fullName>
    </submittedName>
</protein>